<comment type="caution">
    <text evidence="1">The sequence shown here is derived from an EMBL/GenBank/DDBJ whole genome shotgun (WGS) entry which is preliminary data.</text>
</comment>
<organism evidence="1 2">
    <name type="scientific">Tunturiibacter lichenicola</name>
    <dbReference type="NCBI Taxonomy" id="2051959"/>
    <lineage>
        <taxon>Bacteria</taxon>
        <taxon>Pseudomonadati</taxon>
        <taxon>Acidobacteriota</taxon>
        <taxon>Terriglobia</taxon>
        <taxon>Terriglobales</taxon>
        <taxon>Acidobacteriaceae</taxon>
        <taxon>Tunturiibacter</taxon>
    </lineage>
</organism>
<sequence length="151" mass="17446">MIKILRHLKWYVVLGVVLAVSGSMIGCEYFPESTFELASESRLPKWVTLPPELTRANSSLTLNYYVVPRRRAKFILRDKNERILNKENGKMGCRAPFELENPPQGFPSGYPAYEAITVNDITEIIEHRKMEPIFYVTDDPVVWKQYESMGC</sequence>
<accession>A0A7W8J9S3</accession>
<dbReference type="PROSITE" id="PS51257">
    <property type="entry name" value="PROKAR_LIPOPROTEIN"/>
    <property type="match status" value="1"/>
</dbReference>
<gene>
    <name evidence="1" type="ORF">HDF10_001943</name>
</gene>
<evidence type="ECO:0000313" key="2">
    <source>
        <dbReference type="Proteomes" id="UP000569092"/>
    </source>
</evidence>
<evidence type="ECO:0000313" key="1">
    <source>
        <dbReference type="EMBL" id="MBB5343964.1"/>
    </source>
</evidence>
<name>A0A7W8J9S3_9BACT</name>
<evidence type="ECO:0008006" key="3">
    <source>
        <dbReference type="Google" id="ProtNLM"/>
    </source>
</evidence>
<dbReference type="Proteomes" id="UP000569092">
    <property type="component" value="Unassembled WGS sequence"/>
</dbReference>
<dbReference type="AlphaFoldDB" id="A0A7W8J9S3"/>
<protein>
    <recommendedName>
        <fullName evidence="3">Lipoprotein</fullName>
    </recommendedName>
</protein>
<dbReference type="EMBL" id="JACHDZ010000003">
    <property type="protein sequence ID" value="MBB5343964.1"/>
    <property type="molecule type" value="Genomic_DNA"/>
</dbReference>
<reference evidence="1 2" key="1">
    <citation type="submission" date="2020-08" db="EMBL/GenBank/DDBJ databases">
        <title>Genomic Encyclopedia of Type Strains, Phase IV (KMG-V): Genome sequencing to study the core and pangenomes of soil and plant-associated prokaryotes.</title>
        <authorList>
            <person name="Whitman W."/>
        </authorList>
    </citation>
    <scope>NUCLEOTIDE SEQUENCE [LARGE SCALE GENOMIC DNA]</scope>
    <source>
        <strain evidence="1 2">M8US30</strain>
    </source>
</reference>
<proteinExistence type="predicted"/>